<sequence>MSLPNTSNSLSQQPLLKVIALHKSYAGKPALAGVSLQLFSGEMLALLGQNGSGKSTLMQLLTGLFSPDSGSIEVLGHNILSHASQALSGLGVVFQQTALDLDLSVQANLLFHTDLHGLPRKLAKQRIAQGLGLFDLAEQAGAVVRSLSGGTRRKIELVRAVLHRPRVLLMDEATVGLDPGSRQQMLKAVKTLAKDSQVAVLWATHLMEEIELADRVLFLKAGQVLFDGGVDDFKTQELGRDYINNPSAKA</sequence>
<keyword evidence="4" id="KW-1003">Cell membrane</keyword>
<dbReference type="RefSeq" id="WP_168921687.1">
    <property type="nucleotide sequence ID" value="NZ_CP051461.1"/>
</dbReference>
<dbReference type="PANTHER" id="PTHR42711:SF5">
    <property type="entry name" value="ABC TRANSPORTER ATP-BINDING PROTEIN NATA"/>
    <property type="match status" value="1"/>
</dbReference>
<evidence type="ECO:0000256" key="4">
    <source>
        <dbReference type="ARBA" id="ARBA00022475"/>
    </source>
</evidence>
<feature type="domain" description="ABC transporter" evidence="7">
    <location>
        <begin position="16"/>
        <end position="246"/>
    </location>
</feature>
<proteinExistence type="inferred from homology"/>
<dbReference type="SMART" id="SM00382">
    <property type="entry name" value="AAA"/>
    <property type="match status" value="1"/>
</dbReference>
<keyword evidence="3" id="KW-0536">Nodulation</keyword>
<keyword evidence="6 8" id="KW-0067">ATP-binding</keyword>
<accession>A0A6H2H8H3</accession>
<dbReference type="InterPro" id="IPR027417">
    <property type="entry name" value="P-loop_NTPase"/>
</dbReference>
<comment type="similarity">
    <text evidence="1">Belongs to the ABC transporter superfamily.</text>
</comment>
<gene>
    <name evidence="8" type="primary">drrA</name>
    <name evidence="8" type="ORF">HC248_01178</name>
</gene>
<reference evidence="8 9" key="1">
    <citation type="submission" date="2020-04" db="EMBL/GenBank/DDBJ databases">
        <title>Complete genome of a Psychrophilic, Marine, Gas Vacuolate Bacterium Polaromonas vacuolata KCTC 22033T.</title>
        <authorList>
            <person name="Hwang K."/>
            <person name="Kim K.M."/>
        </authorList>
    </citation>
    <scope>NUCLEOTIDE SEQUENCE [LARGE SCALE GENOMIC DNA]</scope>
    <source>
        <strain evidence="8 9">KCTC 22033</strain>
    </source>
</reference>
<protein>
    <submittedName>
        <fullName evidence="8">Daunorubicin/doxorubicin resistance ATP-binding protein DrrA</fullName>
        <ecNumber evidence="8">3.6.3.-</ecNumber>
    </submittedName>
</protein>
<organism evidence="8 9">
    <name type="scientific">Polaromonas vacuolata</name>
    <dbReference type="NCBI Taxonomy" id="37448"/>
    <lineage>
        <taxon>Bacteria</taxon>
        <taxon>Pseudomonadati</taxon>
        <taxon>Pseudomonadota</taxon>
        <taxon>Betaproteobacteria</taxon>
        <taxon>Burkholderiales</taxon>
        <taxon>Comamonadaceae</taxon>
        <taxon>Polaromonas</taxon>
    </lineage>
</organism>
<evidence type="ECO:0000256" key="1">
    <source>
        <dbReference type="ARBA" id="ARBA00005417"/>
    </source>
</evidence>
<evidence type="ECO:0000313" key="8">
    <source>
        <dbReference type="EMBL" id="QJC55894.1"/>
    </source>
</evidence>
<evidence type="ECO:0000256" key="2">
    <source>
        <dbReference type="ARBA" id="ARBA00022448"/>
    </source>
</evidence>
<name>A0A6H2H8H3_9BURK</name>
<dbReference type="Pfam" id="PF00005">
    <property type="entry name" value="ABC_tran"/>
    <property type="match status" value="1"/>
</dbReference>
<dbReference type="EMBL" id="CP051461">
    <property type="protein sequence ID" value="QJC55894.1"/>
    <property type="molecule type" value="Genomic_DNA"/>
</dbReference>
<dbReference type="Gene3D" id="3.40.50.300">
    <property type="entry name" value="P-loop containing nucleotide triphosphate hydrolases"/>
    <property type="match status" value="1"/>
</dbReference>
<dbReference type="Proteomes" id="UP000502041">
    <property type="component" value="Chromosome"/>
</dbReference>
<keyword evidence="5" id="KW-0547">Nucleotide-binding</keyword>
<evidence type="ECO:0000259" key="7">
    <source>
        <dbReference type="PROSITE" id="PS50893"/>
    </source>
</evidence>
<dbReference type="SUPFAM" id="SSF52540">
    <property type="entry name" value="P-loop containing nucleoside triphosphate hydrolases"/>
    <property type="match status" value="1"/>
</dbReference>
<keyword evidence="2" id="KW-0813">Transport</keyword>
<dbReference type="InterPro" id="IPR003593">
    <property type="entry name" value="AAA+_ATPase"/>
</dbReference>
<keyword evidence="9" id="KW-1185">Reference proteome</keyword>
<keyword evidence="4" id="KW-0472">Membrane</keyword>
<evidence type="ECO:0000256" key="5">
    <source>
        <dbReference type="ARBA" id="ARBA00022741"/>
    </source>
</evidence>
<dbReference type="EC" id="3.6.3.-" evidence="8"/>
<dbReference type="PROSITE" id="PS50893">
    <property type="entry name" value="ABC_TRANSPORTER_2"/>
    <property type="match status" value="1"/>
</dbReference>
<dbReference type="AlphaFoldDB" id="A0A6H2H8H3"/>
<evidence type="ECO:0000313" key="9">
    <source>
        <dbReference type="Proteomes" id="UP000502041"/>
    </source>
</evidence>
<dbReference type="InterPro" id="IPR050763">
    <property type="entry name" value="ABC_transporter_ATP-binding"/>
</dbReference>
<dbReference type="InterPro" id="IPR003439">
    <property type="entry name" value="ABC_transporter-like_ATP-bd"/>
</dbReference>
<dbReference type="KEGG" id="pvac:HC248_01178"/>
<evidence type="ECO:0000256" key="6">
    <source>
        <dbReference type="ARBA" id="ARBA00022840"/>
    </source>
</evidence>
<evidence type="ECO:0000256" key="3">
    <source>
        <dbReference type="ARBA" id="ARBA00022458"/>
    </source>
</evidence>
<dbReference type="GO" id="GO:0005524">
    <property type="term" value="F:ATP binding"/>
    <property type="evidence" value="ECO:0007669"/>
    <property type="project" value="UniProtKB-KW"/>
</dbReference>
<dbReference type="PANTHER" id="PTHR42711">
    <property type="entry name" value="ABC TRANSPORTER ATP-BINDING PROTEIN"/>
    <property type="match status" value="1"/>
</dbReference>
<dbReference type="GO" id="GO:0016887">
    <property type="term" value="F:ATP hydrolysis activity"/>
    <property type="evidence" value="ECO:0007669"/>
    <property type="project" value="InterPro"/>
</dbReference>
<keyword evidence="8" id="KW-0378">Hydrolase</keyword>